<comment type="caution">
    <text evidence="2">The sequence shown here is derived from an EMBL/GenBank/DDBJ whole genome shotgun (WGS) entry which is preliminary data.</text>
</comment>
<dbReference type="RefSeq" id="WP_155709482.1">
    <property type="nucleotide sequence ID" value="NZ_BMWU01000001.1"/>
</dbReference>
<sequence length="55" mass="5997">MNLSQASFLRLESKNRKRNDAGAQVSVGCAPSYADKQRKNDGGQLARAVCTAKRE</sequence>
<feature type="region of interest" description="Disordered" evidence="1">
    <location>
        <begin position="33"/>
        <end position="55"/>
    </location>
</feature>
<protein>
    <submittedName>
        <fullName evidence="2">Uncharacterized protein</fullName>
    </submittedName>
</protein>
<dbReference type="EMBL" id="WNWM01000002">
    <property type="protein sequence ID" value="MUI13723.1"/>
    <property type="molecule type" value="Genomic_DNA"/>
</dbReference>
<evidence type="ECO:0000256" key="1">
    <source>
        <dbReference type="SAM" id="MobiDB-lite"/>
    </source>
</evidence>
<organism evidence="2 3">
    <name type="scientific">Pseudoduganella dura</name>
    <dbReference type="NCBI Taxonomy" id="321982"/>
    <lineage>
        <taxon>Bacteria</taxon>
        <taxon>Pseudomonadati</taxon>
        <taxon>Pseudomonadota</taxon>
        <taxon>Betaproteobacteria</taxon>
        <taxon>Burkholderiales</taxon>
        <taxon>Oxalobacteraceae</taxon>
        <taxon>Telluria group</taxon>
        <taxon>Pseudoduganella</taxon>
    </lineage>
</organism>
<evidence type="ECO:0000313" key="2">
    <source>
        <dbReference type="EMBL" id="MUI13723.1"/>
    </source>
</evidence>
<evidence type="ECO:0000313" key="3">
    <source>
        <dbReference type="Proteomes" id="UP000431684"/>
    </source>
</evidence>
<reference evidence="2 3" key="1">
    <citation type="submission" date="2019-11" db="EMBL/GenBank/DDBJ databases">
        <title>Draft Genome Sequences of Six Type Strains of the Genus Massilia.</title>
        <authorList>
            <person name="Miess H."/>
            <person name="Frediansyah A."/>
            <person name="Goeker M."/>
            <person name="Gross H."/>
        </authorList>
    </citation>
    <scope>NUCLEOTIDE SEQUENCE [LARGE SCALE GENOMIC DNA]</scope>
    <source>
        <strain evidence="2 3">DSM 17513</strain>
    </source>
</reference>
<dbReference type="Proteomes" id="UP000431684">
    <property type="component" value="Unassembled WGS sequence"/>
</dbReference>
<proteinExistence type="predicted"/>
<dbReference type="AlphaFoldDB" id="A0A6I3XH52"/>
<gene>
    <name evidence="2" type="ORF">GJV26_14815</name>
</gene>
<keyword evidence="3" id="KW-1185">Reference proteome</keyword>
<name>A0A6I3XH52_9BURK</name>
<accession>A0A6I3XH52</accession>